<dbReference type="SUPFAM" id="SSF55315">
    <property type="entry name" value="L30e-like"/>
    <property type="match status" value="1"/>
</dbReference>
<dbReference type="CDD" id="cd18095">
    <property type="entry name" value="SpoU-like_rRNA-MTase"/>
    <property type="match status" value="1"/>
</dbReference>
<dbReference type="Gene3D" id="3.30.1330.30">
    <property type="match status" value="1"/>
</dbReference>
<dbReference type="EMBL" id="JADJNC010000008">
    <property type="protein sequence ID" value="MBK7422684.1"/>
    <property type="molecule type" value="Genomic_DNA"/>
</dbReference>
<dbReference type="InterPro" id="IPR029064">
    <property type="entry name" value="Ribosomal_eL30-like_sf"/>
</dbReference>
<evidence type="ECO:0000256" key="2">
    <source>
        <dbReference type="ARBA" id="ARBA00022603"/>
    </source>
</evidence>
<dbReference type="GO" id="GO:0032259">
    <property type="term" value="P:methylation"/>
    <property type="evidence" value="ECO:0007669"/>
    <property type="project" value="UniProtKB-KW"/>
</dbReference>
<reference evidence="6" key="1">
    <citation type="submission" date="2020-10" db="EMBL/GenBank/DDBJ databases">
        <title>Connecting structure to function with the recovery of over 1000 high-quality activated sludge metagenome-assembled genomes encoding full-length rRNA genes using long-read sequencing.</title>
        <authorList>
            <person name="Singleton C.M."/>
            <person name="Petriglieri F."/>
            <person name="Kristensen J.M."/>
            <person name="Kirkegaard R.H."/>
            <person name="Michaelsen T.Y."/>
            <person name="Andersen M.H."/>
            <person name="Karst S.M."/>
            <person name="Dueholm M.S."/>
            <person name="Nielsen P.H."/>
            <person name="Albertsen M."/>
        </authorList>
    </citation>
    <scope>NUCLEOTIDE SEQUENCE</scope>
    <source>
        <strain evidence="6">EsbW_18-Q3-R4-48_MAXAC.044</strain>
    </source>
</reference>
<keyword evidence="3" id="KW-0808">Transferase</keyword>
<sequence length="259" mass="28030">MRQIASRENAHFKALKKLCRSGRERRKTGQVLLDGMHLIEVCVQHSVQLQELLVSESGLLRNEIAAYLASSDTSNLLTVLTDALFAELATVETPSGIMAIIMQPLAVHTLNHEIDAVLLDGIQDPGNLGSILRSAAASGFRQVLLASDCAQAWSPKTLRAGMGAHFRLDLHEGCDLQAFLGAYRGQAVVTALDTPTTLYSLDLSKPVAWVFGSEGQGVRPEVAESTPFRVRIPMPGESESLNVAAAAAICLFETVRQRR</sequence>
<organism evidence="6 7">
    <name type="scientific">Candidatus Propionivibrio dominans</name>
    <dbReference type="NCBI Taxonomy" id="2954373"/>
    <lineage>
        <taxon>Bacteria</taxon>
        <taxon>Pseudomonadati</taxon>
        <taxon>Pseudomonadota</taxon>
        <taxon>Betaproteobacteria</taxon>
        <taxon>Rhodocyclales</taxon>
        <taxon>Rhodocyclaceae</taxon>
        <taxon>Propionivibrio</taxon>
    </lineage>
</organism>
<dbReference type="PANTHER" id="PTHR43191">
    <property type="entry name" value="RRNA METHYLTRANSFERASE 3"/>
    <property type="match status" value="1"/>
</dbReference>
<feature type="domain" description="tRNA/rRNA methyltransferase SpoU type" evidence="4">
    <location>
        <begin position="117"/>
        <end position="252"/>
    </location>
</feature>
<dbReference type="GO" id="GO:0003723">
    <property type="term" value="F:RNA binding"/>
    <property type="evidence" value="ECO:0007669"/>
    <property type="project" value="InterPro"/>
</dbReference>
<dbReference type="InterPro" id="IPR053888">
    <property type="entry name" value="MRM3-like_sub_bind"/>
</dbReference>
<dbReference type="PANTHER" id="PTHR43191:SF2">
    <property type="entry name" value="RRNA METHYLTRANSFERASE 3, MITOCHONDRIAL"/>
    <property type="match status" value="1"/>
</dbReference>
<dbReference type="Gene3D" id="3.40.1280.10">
    <property type="match status" value="1"/>
</dbReference>
<dbReference type="GO" id="GO:0008173">
    <property type="term" value="F:RNA methyltransferase activity"/>
    <property type="evidence" value="ECO:0007669"/>
    <property type="project" value="InterPro"/>
</dbReference>
<proteinExistence type="inferred from homology"/>
<dbReference type="InterPro" id="IPR001537">
    <property type="entry name" value="SpoU_MeTrfase"/>
</dbReference>
<protein>
    <submittedName>
        <fullName evidence="6">RNA methyltransferase</fullName>
    </submittedName>
</protein>
<dbReference type="GO" id="GO:0006396">
    <property type="term" value="P:RNA processing"/>
    <property type="evidence" value="ECO:0007669"/>
    <property type="project" value="InterPro"/>
</dbReference>
<dbReference type="AlphaFoldDB" id="A0A9D7FE68"/>
<dbReference type="Pfam" id="PF22435">
    <property type="entry name" value="MRM3-like_sub_bind"/>
    <property type="match status" value="1"/>
</dbReference>
<evidence type="ECO:0000256" key="3">
    <source>
        <dbReference type="ARBA" id="ARBA00022679"/>
    </source>
</evidence>
<evidence type="ECO:0000313" key="6">
    <source>
        <dbReference type="EMBL" id="MBK7422684.1"/>
    </source>
</evidence>
<dbReference type="InterPro" id="IPR029028">
    <property type="entry name" value="Alpha/beta_knot_MTases"/>
</dbReference>
<comment type="similarity">
    <text evidence="1">Belongs to the class IV-like SAM-binding methyltransferase superfamily. RNA methyltransferase TrmH family.</text>
</comment>
<evidence type="ECO:0000259" key="4">
    <source>
        <dbReference type="Pfam" id="PF00588"/>
    </source>
</evidence>
<dbReference type="SUPFAM" id="SSF75217">
    <property type="entry name" value="alpha/beta knot"/>
    <property type="match status" value="1"/>
</dbReference>
<evidence type="ECO:0000259" key="5">
    <source>
        <dbReference type="Pfam" id="PF22435"/>
    </source>
</evidence>
<evidence type="ECO:0000256" key="1">
    <source>
        <dbReference type="ARBA" id="ARBA00007228"/>
    </source>
</evidence>
<evidence type="ECO:0000313" key="7">
    <source>
        <dbReference type="Proteomes" id="UP000886602"/>
    </source>
</evidence>
<gene>
    <name evidence="6" type="ORF">IPJ48_06095</name>
</gene>
<dbReference type="Proteomes" id="UP000886602">
    <property type="component" value="Unassembled WGS sequence"/>
</dbReference>
<dbReference type="InterPro" id="IPR029026">
    <property type="entry name" value="tRNA_m1G_MTases_N"/>
</dbReference>
<dbReference type="Pfam" id="PF00588">
    <property type="entry name" value="SpoU_methylase"/>
    <property type="match status" value="1"/>
</dbReference>
<dbReference type="InterPro" id="IPR051259">
    <property type="entry name" value="rRNA_Methyltransferase"/>
</dbReference>
<name>A0A9D7FE68_9RHOO</name>
<comment type="caution">
    <text evidence="6">The sequence shown here is derived from an EMBL/GenBank/DDBJ whole genome shotgun (WGS) entry which is preliminary data.</text>
</comment>
<accession>A0A9D7FE68</accession>
<keyword evidence="2 6" id="KW-0489">Methyltransferase</keyword>
<feature type="domain" description="MRM3-like substrate binding" evidence="5">
    <location>
        <begin position="9"/>
        <end position="99"/>
    </location>
</feature>